<gene>
    <name evidence="8" type="ORF">G0Q06_10670</name>
</gene>
<protein>
    <submittedName>
        <fullName evidence="8">ABC transporter permease</fullName>
    </submittedName>
</protein>
<feature type="transmembrane region" description="Helical" evidence="6">
    <location>
        <begin position="347"/>
        <end position="365"/>
    </location>
</feature>
<evidence type="ECO:0000259" key="7">
    <source>
        <dbReference type="Pfam" id="PF02687"/>
    </source>
</evidence>
<evidence type="ECO:0000313" key="9">
    <source>
        <dbReference type="Proteomes" id="UP000478417"/>
    </source>
</evidence>
<sequence>MLPFSYAYRNLIREPGRFLQKAGGSALVILLIIAAGSFNSGMNGLLQASGSPDNVIFLGAGSEESVERSQISMQSESMITAGVRGISERAGVSAVSGEVHYNGMLGIPGVNPAQGLTRGVTPAVFEVHQEARLLEGRWPASGEVIVGRLAHHLIGVGQDDLAVGNILLFEGEEFRISGRFDAEGTVMESEVWFNRSDLMTLIQRETLSCVVIRLDDPADLKRADLFAKQRLDLELVVVSESEYYANLSAFYGPIRSMTWLTAAMVAVGAIMGGLNMLYASFSARVRELATLQTLGYRRRSVLLSLIQESLFTQAVGLVLAVSSSLLLLDGTMVQFSMGTFRMELTGTVLLVGFITALLLGTIGTLPPAIRCLRMPVPTALRSG</sequence>
<keyword evidence="5 6" id="KW-0472">Membrane</keyword>
<evidence type="ECO:0000256" key="2">
    <source>
        <dbReference type="ARBA" id="ARBA00022475"/>
    </source>
</evidence>
<evidence type="ECO:0000313" key="8">
    <source>
        <dbReference type="EMBL" id="NDV62915.1"/>
    </source>
</evidence>
<feature type="transmembrane region" description="Helical" evidence="6">
    <location>
        <begin position="302"/>
        <end position="327"/>
    </location>
</feature>
<evidence type="ECO:0000256" key="3">
    <source>
        <dbReference type="ARBA" id="ARBA00022692"/>
    </source>
</evidence>
<keyword evidence="9" id="KW-1185">Reference proteome</keyword>
<evidence type="ECO:0000256" key="5">
    <source>
        <dbReference type="ARBA" id="ARBA00023136"/>
    </source>
</evidence>
<comment type="subcellular location">
    <subcellularLocation>
        <location evidence="1">Cell membrane</location>
        <topology evidence="1">Multi-pass membrane protein</topology>
    </subcellularLocation>
</comment>
<dbReference type="InterPro" id="IPR003838">
    <property type="entry name" value="ABC3_permease_C"/>
</dbReference>
<dbReference type="Proteomes" id="UP000478417">
    <property type="component" value="Unassembled WGS sequence"/>
</dbReference>
<dbReference type="PANTHER" id="PTHR43738:SF3">
    <property type="entry name" value="ABC TRANSPORTER PERMEASE"/>
    <property type="match status" value="1"/>
</dbReference>
<keyword evidence="2" id="KW-1003">Cell membrane</keyword>
<keyword evidence="3 6" id="KW-0812">Transmembrane</keyword>
<dbReference type="PANTHER" id="PTHR43738">
    <property type="entry name" value="ABC TRANSPORTER, MEMBRANE PROTEIN"/>
    <property type="match status" value="1"/>
</dbReference>
<dbReference type="Pfam" id="PF02687">
    <property type="entry name" value="FtsX"/>
    <property type="match status" value="1"/>
</dbReference>
<organism evidence="8 9">
    <name type="scientific">Oceanipulchritudo coccoides</name>
    <dbReference type="NCBI Taxonomy" id="2706888"/>
    <lineage>
        <taxon>Bacteria</taxon>
        <taxon>Pseudomonadati</taxon>
        <taxon>Verrucomicrobiota</taxon>
        <taxon>Opitutia</taxon>
        <taxon>Puniceicoccales</taxon>
        <taxon>Oceanipulchritudinaceae</taxon>
        <taxon>Oceanipulchritudo</taxon>
    </lineage>
</organism>
<comment type="caution">
    <text evidence="8">The sequence shown here is derived from an EMBL/GenBank/DDBJ whole genome shotgun (WGS) entry which is preliminary data.</text>
</comment>
<feature type="domain" description="ABC3 transporter permease C-terminal" evidence="7">
    <location>
        <begin position="261"/>
        <end position="375"/>
    </location>
</feature>
<dbReference type="EMBL" id="JAAGNX010000003">
    <property type="protein sequence ID" value="NDV62915.1"/>
    <property type="molecule type" value="Genomic_DNA"/>
</dbReference>
<accession>A0A6B2M4Z4</accession>
<feature type="transmembrane region" description="Helical" evidence="6">
    <location>
        <begin position="257"/>
        <end position="281"/>
    </location>
</feature>
<dbReference type="InterPro" id="IPR051125">
    <property type="entry name" value="ABC-4/HrtB_transporter"/>
</dbReference>
<proteinExistence type="predicted"/>
<evidence type="ECO:0000256" key="6">
    <source>
        <dbReference type="SAM" id="Phobius"/>
    </source>
</evidence>
<evidence type="ECO:0000256" key="1">
    <source>
        <dbReference type="ARBA" id="ARBA00004651"/>
    </source>
</evidence>
<dbReference type="AlphaFoldDB" id="A0A6B2M4Z4"/>
<name>A0A6B2M4Z4_9BACT</name>
<reference evidence="8 9" key="1">
    <citation type="submission" date="2020-02" db="EMBL/GenBank/DDBJ databases">
        <title>Albibacoteraceae fam. nov., the first described family within the subdivision 4 Verrucomicrobia.</title>
        <authorList>
            <person name="Xi F."/>
        </authorList>
    </citation>
    <scope>NUCLEOTIDE SEQUENCE [LARGE SCALE GENOMIC DNA]</scope>
    <source>
        <strain evidence="8 9">CK1056</strain>
    </source>
</reference>
<evidence type="ECO:0000256" key="4">
    <source>
        <dbReference type="ARBA" id="ARBA00022989"/>
    </source>
</evidence>
<keyword evidence="4 6" id="KW-1133">Transmembrane helix</keyword>
<dbReference type="GO" id="GO:0005886">
    <property type="term" value="C:plasma membrane"/>
    <property type="evidence" value="ECO:0007669"/>
    <property type="project" value="UniProtKB-SubCell"/>
</dbReference>
<dbReference type="RefSeq" id="WP_163965707.1">
    <property type="nucleotide sequence ID" value="NZ_JAAGNX010000003.1"/>
</dbReference>